<sequence>MGFIGAFHKIEKDGKLFFVYHHPKYHPIPQTQSPTSYGETPSHDHTLQPLFLCPNARYQKDCILWDSTTYPVISSPEYVFSARSASDHSVLPLLRCNNKNLMSMLGAIYAKPHILEQIIIFVNTVI</sequence>
<organism evidence="1 2">
    <name type="scientific">Cardamine amara subsp. amara</name>
    <dbReference type="NCBI Taxonomy" id="228776"/>
    <lineage>
        <taxon>Eukaryota</taxon>
        <taxon>Viridiplantae</taxon>
        <taxon>Streptophyta</taxon>
        <taxon>Embryophyta</taxon>
        <taxon>Tracheophyta</taxon>
        <taxon>Spermatophyta</taxon>
        <taxon>Magnoliopsida</taxon>
        <taxon>eudicotyledons</taxon>
        <taxon>Gunneridae</taxon>
        <taxon>Pentapetalae</taxon>
        <taxon>rosids</taxon>
        <taxon>malvids</taxon>
        <taxon>Brassicales</taxon>
        <taxon>Brassicaceae</taxon>
        <taxon>Cardamineae</taxon>
        <taxon>Cardamine</taxon>
    </lineage>
</organism>
<dbReference type="AlphaFoldDB" id="A0ABD1CAB9"/>
<protein>
    <submittedName>
        <fullName evidence="1">Uncharacterized protein</fullName>
    </submittedName>
</protein>
<comment type="caution">
    <text evidence="1">The sequence shown here is derived from an EMBL/GenBank/DDBJ whole genome shotgun (WGS) entry which is preliminary data.</text>
</comment>
<reference evidence="1 2" key="1">
    <citation type="submission" date="2024-04" db="EMBL/GenBank/DDBJ databases">
        <title>Genome assembly C_amara_ONT_v2.</title>
        <authorList>
            <person name="Yant L."/>
            <person name="Moore C."/>
            <person name="Slenker M."/>
        </authorList>
    </citation>
    <scope>NUCLEOTIDE SEQUENCE [LARGE SCALE GENOMIC DNA]</scope>
    <source>
        <tissue evidence="1">Leaf</tissue>
    </source>
</reference>
<proteinExistence type="predicted"/>
<keyword evidence="2" id="KW-1185">Reference proteome</keyword>
<accession>A0ABD1CAB9</accession>
<dbReference type="Proteomes" id="UP001558713">
    <property type="component" value="Unassembled WGS sequence"/>
</dbReference>
<dbReference type="EMBL" id="JBANAX010000010">
    <property type="protein sequence ID" value="KAL1226126.1"/>
    <property type="molecule type" value="Genomic_DNA"/>
</dbReference>
<evidence type="ECO:0000313" key="1">
    <source>
        <dbReference type="EMBL" id="KAL1226126.1"/>
    </source>
</evidence>
<gene>
    <name evidence="1" type="ORF">V5N11_010449</name>
</gene>
<evidence type="ECO:0000313" key="2">
    <source>
        <dbReference type="Proteomes" id="UP001558713"/>
    </source>
</evidence>
<name>A0ABD1CAB9_CARAN</name>